<name>A0ABW5G546_9PSEU</name>
<dbReference type="Pfam" id="PF03446">
    <property type="entry name" value="NAD_binding_2"/>
    <property type="match status" value="1"/>
</dbReference>
<dbReference type="SUPFAM" id="SSF51735">
    <property type="entry name" value="NAD(P)-binding Rossmann-fold domains"/>
    <property type="match status" value="1"/>
</dbReference>
<accession>A0ABW5G546</accession>
<feature type="domain" description="6-phosphogluconate dehydrogenase NADP-binding" evidence="5">
    <location>
        <begin position="6"/>
        <end position="167"/>
    </location>
</feature>
<dbReference type="InterPro" id="IPR006115">
    <property type="entry name" value="6PGDH_NADP-bd"/>
</dbReference>
<protein>
    <submittedName>
        <fullName evidence="7">NAD(P)-dependent oxidoreductase</fullName>
        <ecNumber evidence="7">1.1.-.-</ecNumber>
    </submittedName>
</protein>
<dbReference type="EC" id="1.1.-.-" evidence="7"/>
<gene>
    <name evidence="7" type="ORF">ACFSXZ_36005</name>
</gene>
<dbReference type="RefSeq" id="WP_378270510.1">
    <property type="nucleotide sequence ID" value="NZ_JBHUKR010000023.1"/>
</dbReference>
<dbReference type="InterPro" id="IPR013328">
    <property type="entry name" value="6PGD_dom2"/>
</dbReference>
<feature type="signal peptide" evidence="4">
    <location>
        <begin position="1"/>
        <end position="20"/>
    </location>
</feature>
<evidence type="ECO:0000259" key="5">
    <source>
        <dbReference type="Pfam" id="PF03446"/>
    </source>
</evidence>
<comment type="caution">
    <text evidence="7">The sequence shown here is derived from an EMBL/GenBank/DDBJ whole genome shotgun (WGS) entry which is preliminary data.</text>
</comment>
<keyword evidence="3" id="KW-0520">NAD</keyword>
<dbReference type="SUPFAM" id="SSF48179">
    <property type="entry name" value="6-phosphogluconate dehydrogenase C-terminal domain-like"/>
    <property type="match status" value="1"/>
</dbReference>
<organism evidence="7 8">
    <name type="scientific">Amycolatopsis pigmentata</name>
    <dbReference type="NCBI Taxonomy" id="450801"/>
    <lineage>
        <taxon>Bacteria</taxon>
        <taxon>Bacillati</taxon>
        <taxon>Actinomycetota</taxon>
        <taxon>Actinomycetes</taxon>
        <taxon>Pseudonocardiales</taxon>
        <taxon>Pseudonocardiaceae</taxon>
        <taxon>Amycolatopsis</taxon>
    </lineage>
</organism>
<evidence type="ECO:0000313" key="7">
    <source>
        <dbReference type="EMBL" id="MFD2421750.1"/>
    </source>
</evidence>
<dbReference type="Pfam" id="PF14833">
    <property type="entry name" value="NAD_binding_11"/>
    <property type="match status" value="1"/>
</dbReference>
<dbReference type="PROSITE" id="PS00895">
    <property type="entry name" value="3_HYDROXYISOBUT_DH"/>
    <property type="match status" value="1"/>
</dbReference>
<keyword evidence="8" id="KW-1185">Reference proteome</keyword>
<evidence type="ECO:0000256" key="2">
    <source>
        <dbReference type="ARBA" id="ARBA00023002"/>
    </source>
</evidence>
<dbReference type="InterPro" id="IPR029154">
    <property type="entry name" value="HIBADH-like_NADP-bd"/>
</dbReference>
<dbReference type="InterPro" id="IPR008927">
    <property type="entry name" value="6-PGluconate_DH-like_C_sf"/>
</dbReference>
<dbReference type="InterPro" id="IPR015815">
    <property type="entry name" value="HIBADH-related"/>
</dbReference>
<evidence type="ECO:0000256" key="1">
    <source>
        <dbReference type="ARBA" id="ARBA00009080"/>
    </source>
</evidence>
<dbReference type="PANTHER" id="PTHR43580:SF2">
    <property type="entry name" value="CYTOKINE-LIKE NUCLEAR FACTOR N-PAC"/>
    <property type="match status" value="1"/>
</dbReference>
<dbReference type="Proteomes" id="UP001597417">
    <property type="component" value="Unassembled WGS sequence"/>
</dbReference>
<dbReference type="PIRSF" id="PIRSF000103">
    <property type="entry name" value="HIBADH"/>
    <property type="match status" value="1"/>
</dbReference>
<dbReference type="InterPro" id="IPR051265">
    <property type="entry name" value="HIBADH-related_NP60_sf"/>
</dbReference>
<dbReference type="InterPro" id="IPR002204">
    <property type="entry name" value="3-OH-isobutyrate_DH-rel_CS"/>
</dbReference>
<dbReference type="PANTHER" id="PTHR43580">
    <property type="entry name" value="OXIDOREDUCTASE GLYR1-RELATED"/>
    <property type="match status" value="1"/>
</dbReference>
<keyword evidence="4" id="KW-0732">Signal</keyword>
<feature type="chain" id="PRO_5045537049" evidence="4">
    <location>
        <begin position="21"/>
        <end position="301"/>
    </location>
</feature>
<sequence length="301" mass="30987">MRNPKKVAFLGLGRMGLPMAANIAGAGFPVVVYNPTRGTAEDFAAATEGVTVAGSPREAAVGADIVVTMLADEPALRAVYEGPQGLLAGWSPDKVALDMGTTGPAGTAWLAQAVRVVGGTAVDSPVSGSVKAAETAGLTLMVGGPADVVEELRPLLRSMSATIYHLGDSGAGAVMKLAVNNVIYALGQAVSESLVLAERSGIDRAEAYEVFCNSAIAAPMVKYRRDNYASPDTSITQFALTLAAKDLRLITALADEVGAPMPQAAVNLDTAVRAIDQGLGDRDMAAVAVYLRDRTPPQAFS</sequence>
<dbReference type="Gene3D" id="1.10.1040.10">
    <property type="entry name" value="N-(1-d-carboxylethyl)-l-norvaline Dehydrogenase, domain 2"/>
    <property type="match status" value="1"/>
</dbReference>
<dbReference type="InterPro" id="IPR036291">
    <property type="entry name" value="NAD(P)-bd_dom_sf"/>
</dbReference>
<evidence type="ECO:0000256" key="4">
    <source>
        <dbReference type="SAM" id="SignalP"/>
    </source>
</evidence>
<dbReference type="EMBL" id="JBHUKR010000023">
    <property type="protein sequence ID" value="MFD2421750.1"/>
    <property type="molecule type" value="Genomic_DNA"/>
</dbReference>
<evidence type="ECO:0000313" key="8">
    <source>
        <dbReference type="Proteomes" id="UP001597417"/>
    </source>
</evidence>
<feature type="domain" description="3-hydroxyisobutyrate dehydrogenase-like NAD-binding" evidence="6">
    <location>
        <begin position="170"/>
        <end position="289"/>
    </location>
</feature>
<proteinExistence type="inferred from homology"/>
<dbReference type="GO" id="GO:0016491">
    <property type="term" value="F:oxidoreductase activity"/>
    <property type="evidence" value="ECO:0007669"/>
    <property type="project" value="UniProtKB-KW"/>
</dbReference>
<comment type="similarity">
    <text evidence="1">Belongs to the HIBADH-related family.</text>
</comment>
<evidence type="ECO:0000259" key="6">
    <source>
        <dbReference type="Pfam" id="PF14833"/>
    </source>
</evidence>
<evidence type="ECO:0000256" key="3">
    <source>
        <dbReference type="ARBA" id="ARBA00023027"/>
    </source>
</evidence>
<reference evidence="8" key="1">
    <citation type="journal article" date="2019" name="Int. J. Syst. Evol. Microbiol.">
        <title>The Global Catalogue of Microorganisms (GCM) 10K type strain sequencing project: providing services to taxonomists for standard genome sequencing and annotation.</title>
        <authorList>
            <consortium name="The Broad Institute Genomics Platform"/>
            <consortium name="The Broad Institute Genome Sequencing Center for Infectious Disease"/>
            <person name="Wu L."/>
            <person name="Ma J."/>
        </authorList>
    </citation>
    <scope>NUCLEOTIDE SEQUENCE [LARGE SCALE GENOMIC DNA]</scope>
    <source>
        <strain evidence="8">CGMCC 4.7645</strain>
    </source>
</reference>
<keyword evidence="2 7" id="KW-0560">Oxidoreductase</keyword>
<dbReference type="Gene3D" id="3.40.50.720">
    <property type="entry name" value="NAD(P)-binding Rossmann-like Domain"/>
    <property type="match status" value="1"/>
</dbReference>